<feature type="compositionally biased region" description="Basic and acidic residues" evidence="1">
    <location>
        <begin position="305"/>
        <end position="315"/>
    </location>
</feature>
<sequence>MITIISLPNELLDEIACNVASEFGLPSSLTPLLLTCKRIHNVLTGPGGKAVWRRIFQGTFSSSAAVRRLGARLRNEDWLFQLQLYVRVLRDVQGRRMEGEGGMFEEQDVERHSVEELMWVLWVMCLEDDGRNRVQMDKVGVYEWVAMFVRTRLARDEAGWPVDNALNSCALHVFWYLTTKHRLFAECPTTREQTVRAVLPYVTMPFRYPPSSVPPHQRTWNQIFYNRRLPMFIPLVTDAAKLIYAARRELFKVRIPSGLGFARTRRERDAAMLGRKVVVPTLEDFEESNDCFLGGEAKYPSGAQSDKDAEVDWKRTTSRRTAKGGGTALTSLPKVVYRTSSSSPTSSSSSPSDVDPCLYDPTRIHDIISIDESDSASRDWDTDWWRLMCSFHGEDEDEDVDMESDDDNDNDNVAHKPGEMTGLWVGKLFVPSDSHFASLFHATHSTTNPMHIPQDFSENTLGSVASMPVWMRLKEDPTQGEEEIDLTGSTDPHHGDAWHHFRFKGKVRRWDGFVEIVRTAFDPYGSETGKRHDKIVLYGTLVGGGKNFVGNWRALPPASESEAEERERRGRWPWEGAFSLGRRVEA</sequence>
<dbReference type="EMBL" id="JBAHYK010001763">
    <property type="protein sequence ID" value="KAL0566822.1"/>
    <property type="molecule type" value="Genomic_DNA"/>
</dbReference>
<proteinExistence type="predicted"/>
<evidence type="ECO:0000313" key="3">
    <source>
        <dbReference type="Proteomes" id="UP001465976"/>
    </source>
</evidence>
<comment type="caution">
    <text evidence="2">The sequence shown here is derived from an EMBL/GenBank/DDBJ whole genome shotgun (WGS) entry which is preliminary data.</text>
</comment>
<keyword evidence="3" id="KW-1185">Reference proteome</keyword>
<dbReference type="Proteomes" id="UP001465976">
    <property type="component" value="Unassembled WGS sequence"/>
</dbReference>
<gene>
    <name evidence="2" type="ORF">V5O48_015179</name>
</gene>
<protein>
    <recommendedName>
        <fullName evidence="4">F-box domain-containing protein</fullName>
    </recommendedName>
</protein>
<organism evidence="2 3">
    <name type="scientific">Marasmius crinis-equi</name>
    <dbReference type="NCBI Taxonomy" id="585013"/>
    <lineage>
        <taxon>Eukaryota</taxon>
        <taxon>Fungi</taxon>
        <taxon>Dikarya</taxon>
        <taxon>Basidiomycota</taxon>
        <taxon>Agaricomycotina</taxon>
        <taxon>Agaricomycetes</taxon>
        <taxon>Agaricomycetidae</taxon>
        <taxon>Agaricales</taxon>
        <taxon>Marasmiineae</taxon>
        <taxon>Marasmiaceae</taxon>
        <taxon>Marasmius</taxon>
    </lineage>
</organism>
<feature type="compositionally biased region" description="Low complexity" evidence="1">
    <location>
        <begin position="339"/>
        <end position="352"/>
    </location>
</feature>
<name>A0ABR3EV82_9AGAR</name>
<evidence type="ECO:0008006" key="4">
    <source>
        <dbReference type="Google" id="ProtNLM"/>
    </source>
</evidence>
<evidence type="ECO:0000313" key="2">
    <source>
        <dbReference type="EMBL" id="KAL0566822.1"/>
    </source>
</evidence>
<reference evidence="2 3" key="1">
    <citation type="submission" date="2024-02" db="EMBL/GenBank/DDBJ databases">
        <title>A draft genome for the cacao thread blight pathogen Marasmius crinis-equi.</title>
        <authorList>
            <person name="Cohen S.P."/>
            <person name="Baruah I.K."/>
            <person name="Amoako-Attah I."/>
            <person name="Bukari Y."/>
            <person name="Meinhardt L.W."/>
            <person name="Bailey B.A."/>
        </authorList>
    </citation>
    <scope>NUCLEOTIDE SEQUENCE [LARGE SCALE GENOMIC DNA]</scope>
    <source>
        <strain evidence="2 3">GH-76</strain>
    </source>
</reference>
<feature type="region of interest" description="Disordered" evidence="1">
    <location>
        <begin position="296"/>
        <end position="356"/>
    </location>
</feature>
<evidence type="ECO:0000256" key="1">
    <source>
        <dbReference type="SAM" id="MobiDB-lite"/>
    </source>
</evidence>
<accession>A0ABR3EV82</accession>